<name>A0A179BA11_RHILE</name>
<protein>
    <recommendedName>
        <fullName evidence="1">IrrE N-terminal-like domain-containing protein</fullName>
    </recommendedName>
</protein>
<dbReference type="EMBL" id="LWBS01000463">
    <property type="protein sequence ID" value="OAP88113.1"/>
    <property type="molecule type" value="Genomic_DNA"/>
</dbReference>
<feature type="domain" description="IrrE N-terminal-like" evidence="1">
    <location>
        <begin position="59"/>
        <end position="158"/>
    </location>
</feature>
<dbReference type="InterPro" id="IPR010359">
    <property type="entry name" value="IrrE_HExxH"/>
</dbReference>
<organism evidence="2">
    <name type="scientific">Rhizobium leguminosarum</name>
    <dbReference type="NCBI Taxonomy" id="384"/>
    <lineage>
        <taxon>Bacteria</taxon>
        <taxon>Pseudomonadati</taxon>
        <taxon>Pseudomonadota</taxon>
        <taxon>Alphaproteobacteria</taxon>
        <taxon>Hyphomicrobiales</taxon>
        <taxon>Rhizobiaceae</taxon>
        <taxon>Rhizobium/Agrobacterium group</taxon>
        <taxon>Rhizobium</taxon>
    </lineage>
</organism>
<sequence>MKRIDPIPTNLSPEALLRSLGITEPRDIDVEAIAYYVGLRVKRRCLKCCEAMITGLGNKGIISVNPGGMPQRERFSIAHELGHWAHHRGETVACRSTDIGKFSQTNNVERAADQYAADLLMPWPMFKTECRKHRTLNLNSLKEVAGAFKTSLTATLIRMIDSNIYPASMVICHGANGRKWHRSAPKMNTRWFPREELDADSFAFELLHSQNQEEQRFPRKIGADAWFDKASAARYGITEQSFRIPGEGIVTILNLDPNMVG</sequence>
<dbReference type="Gene3D" id="1.10.10.2910">
    <property type="match status" value="1"/>
</dbReference>
<gene>
    <name evidence="2" type="ORF">A4U53_35550</name>
</gene>
<evidence type="ECO:0000259" key="1">
    <source>
        <dbReference type="Pfam" id="PF06114"/>
    </source>
</evidence>
<reference evidence="2" key="1">
    <citation type="submission" date="2016-04" db="EMBL/GenBank/DDBJ databases">
        <title>Fast-growing isolate from the root nodules of Vavilovia formosa.</title>
        <authorList>
            <person name="Kimeklis A."/>
            <person name="Safronova V."/>
            <person name="Belimov A."/>
            <person name="Andronov E."/>
        </authorList>
    </citation>
    <scope>NUCLEOTIDE SEQUENCE [LARGE SCALE GENOMIC DNA]</scope>
    <source>
        <strain evidence="2">Vaf-46</strain>
    </source>
</reference>
<dbReference type="PANTHER" id="PTHR43236:SF1">
    <property type="entry name" value="BLL7220 PROTEIN"/>
    <property type="match status" value="1"/>
</dbReference>
<accession>A0A179BA11</accession>
<dbReference type="AlphaFoldDB" id="A0A179BA11"/>
<comment type="caution">
    <text evidence="2">The sequence shown here is derived from an EMBL/GenBank/DDBJ whole genome shotgun (WGS) entry which is preliminary data.</text>
</comment>
<dbReference type="PANTHER" id="PTHR43236">
    <property type="entry name" value="ANTITOXIN HIGA1"/>
    <property type="match status" value="1"/>
</dbReference>
<proteinExistence type="predicted"/>
<dbReference type="Pfam" id="PF06114">
    <property type="entry name" value="Peptidase_M78"/>
    <property type="match status" value="1"/>
</dbReference>
<evidence type="ECO:0000313" key="2">
    <source>
        <dbReference type="EMBL" id="OAP88113.1"/>
    </source>
</evidence>
<dbReference type="InterPro" id="IPR052345">
    <property type="entry name" value="Rad_response_metalloprotease"/>
</dbReference>